<feature type="domain" description="Sulfide dehydrogenase [flavocytochrome c] flavoprotein chain central" evidence="5">
    <location>
        <begin position="162"/>
        <end position="277"/>
    </location>
</feature>
<dbReference type="SUPFAM" id="SSF55424">
    <property type="entry name" value="FAD/NAD-linked reductases, dimerisation (C-terminal) domain"/>
    <property type="match status" value="1"/>
</dbReference>
<evidence type="ECO:0000259" key="5">
    <source>
        <dbReference type="Pfam" id="PF21706"/>
    </source>
</evidence>
<organism evidence="6 7">
    <name type="scientific">Skermanella cutis</name>
    <dbReference type="NCBI Taxonomy" id="2775420"/>
    <lineage>
        <taxon>Bacteria</taxon>
        <taxon>Pseudomonadati</taxon>
        <taxon>Pseudomonadota</taxon>
        <taxon>Alphaproteobacteria</taxon>
        <taxon>Rhodospirillales</taxon>
        <taxon>Azospirillaceae</taxon>
        <taxon>Skermanella</taxon>
    </lineage>
</organism>
<dbReference type="InterPro" id="IPR037092">
    <property type="entry name" value="FlavoCytC_S_DH_flav-bd_sf"/>
</dbReference>
<dbReference type="InterPro" id="IPR036188">
    <property type="entry name" value="FAD/NAD-bd_sf"/>
</dbReference>
<dbReference type="Gene3D" id="3.50.50.60">
    <property type="entry name" value="FAD/NAD(P)-binding domain"/>
    <property type="match status" value="2"/>
</dbReference>
<dbReference type="InterPro" id="IPR006311">
    <property type="entry name" value="TAT_signal"/>
</dbReference>
<keyword evidence="2" id="KW-0274">FAD</keyword>
<dbReference type="RefSeq" id="WP_201077729.1">
    <property type="nucleotide sequence ID" value="NZ_CP067420.1"/>
</dbReference>
<dbReference type="EMBL" id="CP067420">
    <property type="protein sequence ID" value="QQP90561.1"/>
    <property type="molecule type" value="Genomic_DNA"/>
</dbReference>
<dbReference type="Gene3D" id="3.90.760.10">
    <property type="entry name" value="Flavocytochrome c sulphide dehydrogenase, flavin-binding domain"/>
    <property type="match status" value="1"/>
</dbReference>
<feature type="domain" description="FAD/NAD(P)-binding" evidence="3">
    <location>
        <begin position="34"/>
        <end position="149"/>
    </location>
</feature>
<feature type="domain" description="Flavocytochrome c sulphide dehydrogenase flavin-binding" evidence="4">
    <location>
        <begin position="353"/>
        <end position="421"/>
    </location>
</feature>
<dbReference type="PROSITE" id="PS51318">
    <property type="entry name" value="TAT"/>
    <property type="match status" value="1"/>
</dbReference>
<dbReference type="PANTHER" id="PTHR43755">
    <property type="match status" value="1"/>
</dbReference>
<dbReference type="InterPro" id="IPR049386">
    <property type="entry name" value="FCSD_central"/>
</dbReference>
<keyword evidence="1" id="KW-0285">Flavoprotein</keyword>
<proteinExistence type="predicted"/>
<evidence type="ECO:0000259" key="3">
    <source>
        <dbReference type="Pfam" id="PF07992"/>
    </source>
</evidence>
<evidence type="ECO:0000256" key="2">
    <source>
        <dbReference type="ARBA" id="ARBA00022827"/>
    </source>
</evidence>
<evidence type="ECO:0000256" key="1">
    <source>
        <dbReference type="ARBA" id="ARBA00022630"/>
    </source>
</evidence>
<evidence type="ECO:0000313" key="7">
    <source>
        <dbReference type="Proteomes" id="UP000595197"/>
    </source>
</evidence>
<dbReference type="PANTHER" id="PTHR43755:SF1">
    <property type="entry name" value="FAD-DEPENDENT PYRIDINE NUCLEOTIDE-DISULPHIDE OXIDOREDUCTASE"/>
    <property type="match status" value="1"/>
</dbReference>
<evidence type="ECO:0000313" key="6">
    <source>
        <dbReference type="EMBL" id="QQP90561.1"/>
    </source>
</evidence>
<dbReference type="Pfam" id="PF07992">
    <property type="entry name" value="Pyr_redox_2"/>
    <property type="match status" value="1"/>
</dbReference>
<dbReference type="InterPro" id="IPR023753">
    <property type="entry name" value="FAD/NAD-binding_dom"/>
</dbReference>
<reference evidence="6" key="1">
    <citation type="submission" date="2021-02" db="EMBL/GenBank/DDBJ databases">
        <title>Skermanella TT6 skin isolate.</title>
        <authorList>
            <person name="Lee K."/>
            <person name="Ganzorig M."/>
        </authorList>
    </citation>
    <scope>NUCLEOTIDE SEQUENCE</scope>
    <source>
        <strain evidence="6">TT6</strain>
    </source>
</reference>
<dbReference type="InterPro" id="IPR015323">
    <property type="entry name" value="FlavoCytC_S_DH_flav-bd"/>
</dbReference>
<dbReference type="Pfam" id="PF09242">
    <property type="entry name" value="FCSD-flav_bind"/>
    <property type="match status" value="1"/>
</dbReference>
<dbReference type="InterPro" id="IPR052541">
    <property type="entry name" value="SQRD"/>
</dbReference>
<sequence length="422" mass="44357">MDPLHPSRRTVLKALAAGASAALVRPVRAQAPPRVVVIGGGFGGGTCARFLKTHGLDVTLVEPSPTFTACPLSNSVVVGLRPIERQRFGYDGIRRAGVAVVHQRAAAVDPQARRVTLGDGVVLDYDRLVMSPGIDIRYGALPGYDEKAAQVMPHAWKAGEQTVLLARRLEALEDGGVVVMSVPANPYRCPPGPYERASLIAHYLKTRKPRSKLIVLDAKDGFSKQRLFQAAWARLYPGLLELVPLSGGGQVTAVEPDGLTFVTDFDRVKADVANVIPPQKAAAIAEAAGVADRSGWCPIDPVSFESRLQPGIHVIGDSAIAGAMPKSAFSANAQAKACAEAVAALLRDDQPASPKLINTCYSLVAPDYGISVAGVYAPSSGTLADVEGAGGTSPLDAPDEARAKEAAYAHSWFDIVTAEVFG</sequence>
<evidence type="ECO:0000259" key="4">
    <source>
        <dbReference type="Pfam" id="PF09242"/>
    </source>
</evidence>
<accession>A0ABX7B867</accession>
<dbReference type="SUPFAM" id="SSF51905">
    <property type="entry name" value="FAD/NAD(P)-binding domain"/>
    <property type="match status" value="2"/>
</dbReference>
<name>A0ABX7B867_9PROT</name>
<gene>
    <name evidence="6" type="ORF">IGS68_04760</name>
</gene>
<dbReference type="Proteomes" id="UP000595197">
    <property type="component" value="Chromosome"/>
</dbReference>
<keyword evidence="7" id="KW-1185">Reference proteome</keyword>
<protein>
    <submittedName>
        <fullName evidence="6">FAD-dependent oxidoreductase</fullName>
    </submittedName>
</protein>
<dbReference type="Pfam" id="PF21706">
    <property type="entry name" value="FCSD_central"/>
    <property type="match status" value="1"/>
</dbReference>
<dbReference type="InterPro" id="IPR016156">
    <property type="entry name" value="FAD/NAD-linked_Rdtase_dimer_sf"/>
</dbReference>